<evidence type="ECO:0000259" key="10">
    <source>
        <dbReference type="PROSITE" id="PS51757"/>
    </source>
</evidence>
<dbReference type="Pfam" id="PF06017">
    <property type="entry name" value="Myosin_TH1"/>
    <property type="match status" value="1"/>
</dbReference>
<protein>
    <submittedName>
        <fullName evidence="11">Myosin IH</fullName>
    </submittedName>
</protein>
<keyword evidence="12" id="KW-1185">Reference proteome</keyword>
<feature type="region of interest" description="Actin-binding" evidence="8">
    <location>
        <begin position="553"/>
        <end position="575"/>
    </location>
</feature>
<dbReference type="PANTHER" id="PTHR13140">
    <property type="entry name" value="MYOSIN"/>
    <property type="match status" value="1"/>
</dbReference>
<dbReference type="PRINTS" id="PR00193">
    <property type="entry name" value="MYOSINHEAVY"/>
</dbReference>
<evidence type="ECO:0000256" key="4">
    <source>
        <dbReference type="ARBA" id="ARBA00022840"/>
    </source>
</evidence>
<dbReference type="SMART" id="SM00242">
    <property type="entry name" value="MYSc"/>
    <property type="match status" value="1"/>
</dbReference>
<keyword evidence="6 8" id="KW-0505">Motor protein</keyword>
<evidence type="ECO:0000256" key="2">
    <source>
        <dbReference type="ARBA" id="ARBA00008314"/>
    </source>
</evidence>
<accession>A0A8C7DK82</accession>
<dbReference type="InterPro" id="IPR001609">
    <property type="entry name" value="Myosin_head_motor_dom-like"/>
</dbReference>
<dbReference type="InterPro" id="IPR027417">
    <property type="entry name" value="P-loop_NTPase"/>
</dbReference>
<dbReference type="InterPro" id="IPR036961">
    <property type="entry name" value="Kinesin_motor_dom_sf"/>
</dbReference>
<dbReference type="CDD" id="cd01378">
    <property type="entry name" value="MYSc_Myo1"/>
    <property type="match status" value="1"/>
</dbReference>
<dbReference type="GeneTree" id="ENSGT00940000156430"/>
<dbReference type="Proteomes" id="UP000694557">
    <property type="component" value="Unassembled WGS sequence"/>
</dbReference>
<sequence length="1036" mass="118883">MDIYMGVNFFELPPHIYALADNAYHTMMAEANNHFILISGESGAGKTEASKKILQYYAVSCPSTTLLDSVRDRMLVSNPVLEAFGNAKTLKNDNSSRFGKYMDIQFDIQGDAVGGHILSYLLEKSRVVHQNHGERNFHIFYQLVEGGEEDLLHQLGLESNCQHYSYLVQDECANVTSINDKNDWKTVRNALSVIDFDESDIQHLFGIIASVLHLGNVQFEADSKGYATLNKNTELRWVSTLLGINVQVLQEGLTYRKIEAKTDEVLSPFTVDHAIYARNALAKAIYGRTFTWLVNKINDSMENKEPSRKTVIGLLDIYGFEVFYVNSFEQFCINYCNEKLQQLFIQLTLKSEQEEYEAEGIGWEPVQFFNNKIICDLVEEKHRGIISVLDEECLRPGEATDFTFLEKLEEKMGSHPHFITHKLSDKKIRKTLDRGDFRLLHYAGEVTYGVVGKVSHGLRPNGGITLLLNVPTCPTSRFHCHSHMSLLTHHSFSHVVVCVIPGFIDKNNDMLYRNIKYVMRQSKNAIVRECFASTESDSRRRPETVASQFKSSLLGLTDILMSKEPWYVRCLKSNESKQPGRFDDVLVRHQVKYLGLMEHLRVRRAGFAYRRRYELFLQRYKPLCPATWPHWRGVAAEGVEVLVQHLGYLPDEYKMGRTKIFIRHPRTLFATEDAFEVCKHKLGKGMKAKRNQEILFICIEISILLMYITASRIQAQYKGYRQKGEFRRQKEAATKIETCWRGVQARKEKERRQWAVKVIKKFIKGYMTRGEAKTTDNSEYLAFVRQNYLNRLKDNLPKTVLDKISWLTPPPVLTEASAILRQLHMRVMVTRYVRGITAQQKAQLQLKGITSVIFKDKKDSYPQSVSQPFVDTRISEQDINMKILQIIRHERIKYSVPVVKYDRNGFKPRPRQLILTQTAAYVVDEAKIKQKVQYTTLKGVSVSTLSDSIIIFHIASEDVKQKGDLVIQCDHLFEVLTKLSVVANKQSAINVVQGSISFQIQAGKEGIVDFSSGQESMVYKDKNGHLMVVSTRTKAR</sequence>
<dbReference type="Gene3D" id="1.20.120.720">
    <property type="entry name" value="Myosin VI head, motor domain, U50 subdomain"/>
    <property type="match status" value="2"/>
</dbReference>
<dbReference type="GO" id="GO:0005886">
    <property type="term" value="C:plasma membrane"/>
    <property type="evidence" value="ECO:0007669"/>
    <property type="project" value="TreeGrafter"/>
</dbReference>
<dbReference type="GO" id="GO:0051015">
    <property type="term" value="F:actin filament binding"/>
    <property type="evidence" value="ECO:0007669"/>
    <property type="project" value="TreeGrafter"/>
</dbReference>
<dbReference type="PANTHER" id="PTHR13140:SF852">
    <property type="entry name" value="UNCONVENTIONAL MYOSIN-IH ISOFORM X1"/>
    <property type="match status" value="1"/>
</dbReference>
<name>A0A8C7DK82_ONCKI</name>
<reference evidence="11" key="2">
    <citation type="submission" date="2025-09" db="UniProtKB">
        <authorList>
            <consortium name="Ensembl"/>
        </authorList>
    </citation>
    <scope>IDENTIFICATION</scope>
</reference>
<evidence type="ECO:0000313" key="11">
    <source>
        <dbReference type="Ensembl" id="ENSOKIP00005018941.1"/>
    </source>
</evidence>
<evidence type="ECO:0000256" key="5">
    <source>
        <dbReference type="ARBA" id="ARBA00023123"/>
    </source>
</evidence>
<keyword evidence="5 8" id="KW-0518">Myosin</keyword>
<feature type="binding site" evidence="8">
    <location>
        <begin position="40"/>
        <end position="47"/>
    </location>
    <ligand>
        <name>ATP</name>
        <dbReference type="ChEBI" id="CHEBI:30616"/>
    </ligand>
</feature>
<dbReference type="GO" id="GO:0030048">
    <property type="term" value="P:actin filament-based movement"/>
    <property type="evidence" value="ECO:0007669"/>
    <property type="project" value="TreeGrafter"/>
</dbReference>
<dbReference type="GO" id="GO:0005902">
    <property type="term" value="C:microvillus"/>
    <property type="evidence" value="ECO:0007669"/>
    <property type="project" value="TreeGrafter"/>
</dbReference>
<dbReference type="AlphaFoldDB" id="A0A8C7DK82"/>
<keyword evidence="3 8" id="KW-0547">Nucleotide-binding</keyword>
<dbReference type="Gene3D" id="1.10.10.820">
    <property type="match status" value="1"/>
</dbReference>
<keyword evidence="7 8" id="KW-0009">Actin-binding</keyword>
<comment type="similarity">
    <text evidence="2 8">Belongs to the TRAFAC class myosin-kinesin ATPase superfamily. Myosin family.</text>
</comment>
<evidence type="ECO:0000256" key="3">
    <source>
        <dbReference type="ARBA" id="ARBA00022741"/>
    </source>
</evidence>
<dbReference type="FunFam" id="1.10.10.820:FF:000001">
    <property type="entry name" value="Myosin heavy chain"/>
    <property type="match status" value="1"/>
</dbReference>
<evidence type="ECO:0000313" key="12">
    <source>
        <dbReference type="Proteomes" id="UP000694557"/>
    </source>
</evidence>
<keyword evidence="4 8" id="KW-0067">ATP-binding</keyword>
<feature type="domain" description="Myosin motor" evidence="9">
    <location>
        <begin position="1"/>
        <end position="676"/>
    </location>
</feature>
<dbReference type="InterPro" id="IPR010926">
    <property type="entry name" value="Myosin_TH1"/>
</dbReference>
<dbReference type="GO" id="GO:0007015">
    <property type="term" value="P:actin filament organization"/>
    <property type="evidence" value="ECO:0007669"/>
    <property type="project" value="TreeGrafter"/>
</dbReference>
<dbReference type="GO" id="GO:0005524">
    <property type="term" value="F:ATP binding"/>
    <property type="evidence" value="ECO:0007669"/>
    <property type="project" value="UniProtKB-UniRule"/>
</dbReference>
<dbReference type="CDD" id="cd23767">
    <property type="entry name" value="IQCD"/>
    <property type="match status" value="1"/>
</dbReference>
<dbReference type="Gene3D" id="1.20.58.530">
    <property type="match status" value="2"/>
</dbReference>
<evidence type="ECO:0000256" key="6">
    <source>
        <dbReference type="ARBA" id="ARBA00023175"/>
    </source>
</evidence>
<dbReference type="GO" id="GO:0006897">
    <property type="term" value="P:endocytosis"/>
    <property type="evidence" value="ECO:0007669"/>
    <property type="project" value="TreeGrafter"/>
</dbReference>
<gene>
    <name evidence="11" type="primary">MYO1H</name>
    <name evidence="11" type="synonym">LOC109876251</name>
</gene>
<dbReference type="PROSITE" id="PS51757">
    <property type="entry name" value="TH1"/>
    <property type="match status" value="1"/>
</dbReference>
<dbReference type="GO" id="GO:0016459">
    <property type="term" value="C:myosin complex"/>
    <property type="evidence" value="ECO:0007669"/>
    <property type="project" value="UniProtKB-KW"/>
</dbReference>
<dbReference type="Gene3D" id="1.20.5.190">
    <property type="match status" value="1"/>
</dbReference>
<dbReference type="Gene3D" id="6.20.240.20">
    <property type="match status" value="1"/>
</dbReference>
<dbReference type="SUPFAM" id="SSF52540">
    <property type="entry name" value="P-loop containing nucleoside triphosphate hydrolases"/>
    <property type="match status" value="1"/>
</dbReference>
<comment type="subcellular location">
    <subcellularLocation>
        <location evidence="1">Cytoplasm</location>
        <location evidence="1">Cell cortex</location>
    </subcellularLocation>
</comment>
<dbReference type="FunFam" id="1.20.58.530:FF:000004">
    <property type="entry name" value="Unconventional myosin ID"/>
    <property type="match status" value="1"/>
</dbReference>
<dbReference type="Pfam" id="PF00063">
    <property type="entry name" value="Myosin_head"/>
    <property type="match status" value="2"/>
</dbReference>
<evidence type="ECO:0000256" key="1">
    <source>
        <dbReference type="ARBA" id="ARBA00004544"/>
    </source>
</evidence>
<dbReference type="PROSITE" id="PS50096">
    <property type="entry name" value="IQ"/>
    <property type="match status" value="2"/>
</dbReference>
<dbReference type="PROSITE" id="PS51456">
    <property type="entry name" value="MYOSIN_MOTOR"/>
    <property type="match status" value="1"/>
</dbReference>
<dbReference type="Ensembl" id="ENSOKIT00005020189.1">
    <property type="protein sequence ID" value="ENSOKIP00005018941.1"/>
    <property type="gene ID" value="ENSOKIG00005008294.1"/>
</dbReference>
<reference evidence="11" key="1">
    <citation type="submission" date="2025-08" db="UniProtKB">
        <authorList>
            <consortium name="Ensembl"/>
        </authorList>
    </citation>
    <scope>IDENTIFICATION</scope>
</reference>
<dbReference type="GO" id="GO:0005938">
    <property type="term" value="C:cell cortex"/>
    <property type="evidence" value="ECO:0007669"/>
    <property type="project" value="UniProtKB-SubCell"/>
</dbReference>
<dbReference type="InterPro" id="IPR036072">
    <property type="entry name" value="MYSc_Myo1"/>
</dbReference>
<evidence type="ECO:0000259" key="9">
    <source>
        <dbReference type="PROSITE" id="PS51456"/>
    </source>
</evidence>
<organism evidence="11 12">
    <name type="scientific">Oncorhynchus kisutch</name>
    <name type="common">Coho salmon</name>
    <name type="synonym">Salmo kisutch</name>
    <dbReference type="NCBI Taxonomy" id="8019"/>
    <lineage>
        <taxon>Eukaryota</taxon>
        <taxon>Metazoa</taxon>
        <taxon>Chordata</taxon>
        <taxon>Craniata</taxon>
        <taxon>Vertebrata</taxon>
        <taxon>Euteleostomi</taxon>
        <taxon>Actinopterygii</taxon>
        <taxon>Neopterygii</taxon>
        <taxon>Teleostei</taxon>
        <taxon>Protacanthopterygii</taxon>
        <taxon>Salmoniformes</taxon>
        <taxon>Salmonidae</taxon>
        <taxon>Salmoninae</taxon>
        <taxon>Oncorhynchus</taxon>
    </lineage>
</organism>
<proteinExistence type="inferred from homology"/>
<dbReference type="GO" id="GO:0000146">
    <property type="term" value="F:microfilament motor activity"/>
    <property type="evidence" value="ECO:0007669"/>
    <property type="project" value="TreeGrafter"/>
</dbReference>
<feature type="domain" description="TH1" evidence="10">
    <location>
        <begin position="858"/>
        <end position="1032"/>
    </location>
</feature>
<dbReference type="Gene3D" id="3.40.850.10">
    <property type="entry name" value="Kinesin motor domain"/>
    <property type="match status" value="2"/>
</dbReference>
<evidence type="ECO:0000256" key="7">
    <source>
        <dbReference type="ARBA" id="ARBA00023203"/>
    </source>
</evidence>
<evidence type="ECO:0000256" key="8">
    <source>
        <dbReference type="PROSITE-ProRule" id="PRU00782"/>
    </source>
</evidence>